<protein>
    <submittedName>
        <fullName evidence="1">Holliday junction resolvase</fullName>
    </submittedName>
</protein>
<dbReference type="EMBL" id="KY684104">
    <property type="protein sequence ID" value="ARF10593.1"/>
    <property type="molecule type" value="Genomic_DNA"/>
</dbReference>
<organism evidence="1">
    <name type="scientific">Hokovirus HKV1</name>
    <dbReference type="NCBI Taxonomy" id="1977638"/>
    <lineage>
        <taxon>Viruses</taxon>
        <taxon>Varidnaviria</taxon>
        <taxon>Bamfordvirae</taxon>
        <taxon>Nucleocytoviricota</taxon>
        <taxon>Megaviricetes</taxon>
        <taxon>Imitervirales</taxon>
        <taxon>Mimiviridae</taxon>
        <taxon>Klosneuvirinae</taxon>
        <taxon>Hokovirus</taxon>
    </lineage>
</organism>
<dbReference type="SUPFAM" id="SSF53098">
    <property type="entry name" value="Ribonuclease H-like"/>
    <property type="match status" value="1"/>
</dbReference>
<evidence type="ECO:0000313" key="1">
    <source>
        <dbReference type="EMBL" id="ARF10593.1"/>
    </source>
</evidence>
<proteinExistence type="predicted"/>
<sequence length="414" mass="48690">MYKICSWDIGIKTLSYCVFEIDKENKTWKIIDWNIINLLQANKHQCIGKLKNNNPCKSNAILYGKNYLNQEYFLCKSHKKLYNKEFNEDTITEIIDNAKCEYQAKNICNKKANIKINNMILCNQHKKVMLSRIQNELELKPIKKIKCTSLDPQNICKKLYQELRNKNIMNDINEVLIENQPSLINPIMKSISSFVFSYYVFTDNMDNRNIKFIAPSNKLNLDINTIHNICININQNDKLYLKIQSLLNVNLEDYQEHKINILKIVILCVLDKKIINYMYNNKIKIEEPIINIIEPIKKYLGNDKPFLKNISQLYKKIETNTKKKTSNDINNVINVDKNNDVNNDDINNNELDKAEGSGTKVRYDIIKLLAIKYTCLLLINDNKWCNYIENFQKKDDVCDAFLHGYNYLVKKILI</sequence>
<name>A0A1V0SFV7_9VIRU</name>
<reference evidence="1" key="1">
    <citation type="journal article" date="2017" name="Science">
        <title>Giant viruses with an expanded complement of translation system components.</title>
        <authorList>
            <person name="Schulz F."/>
            <person name="Yutin N."/>
            <person name="Ivanova N.N."/>
            <person name="Ortega D.R."/>
            <person name="Lee T.K."/>
            <person name="Vierheilig J."/>
            <person name="Daims H."/>
            <person name="Horn M."/>
            <person name="Wagner M."/>
            <person name="Jensen G.J."/>
            <person name="Kyrpides N.C."/>
            <person name="Koonin E.V."/>
            <person name="Woyke T."/>
        </authorList>
    </citation>
    <scope>NUCLEOTIDE SEQUENCE</scope>
    <source>
        <strain evidence="1">HKV1</strain>
    </source>
</reference>
<gene>
    <name evidence="1" type="ORF">Hokovirus_2_120</name>
</gene>
<dbReference type="InterPro" id="IPR012337">
    <property type="entry name" value="RNaseH-like_sf"/>
</dbReference>
<accession>A0A1V0SFV7</accession>